<evidence type="ECO:0000256" key="7">
    <source>
        <dbReference type="SAM" id="SignalP"/>
    </source>
</evidence>
<dbReference type="PROSITE" id="PS50297">
    <property type="entry name" value="ANK_REP_REGION"/>
    <property type="match status" value="1"/>
</dbReference>
<keyword evidence="7" id="KW-0732">Signal</keyword>
<dbReference type="Pfam" id="PF00023">
    <property type="entry name" value="Ank"/>
    <property type="match status" value="1"/>
</dbReference>
<dbReference type="InterPro" id="IPR036770">
    <property type="entry name" value="Ankyrin_rpt-contain_sf"/>
</dbReference>
<keyword evidence="6" id="KW-0472">Membrane</keyword>
<reference evidence="8 9" key="1">
    <citation type="submission" date="2021-04" db="EMBL/GenBank/DDBJ databases">
        <authorList>
            <person name="Bliznina A."/>
        </authorList>
    </citation>
    <scope>NUCLEOTIDE SEQUENCE [LARGE SCALE GENOMIC DNA]</scope>
</reference>
<evidence type="ECO:0000256" key="4">
    <source>
        <dbReference type="SAM" id="Coils"/>
    </source>
</evidence>
<dbReference type="EMBL" id="OU015567">
    <property type="protein sequence ID" value="CAG5111971.1"/>
    <property type="molecule type" value="Genomic_DNA"/>
</dbReference>
<dbReference type="InterPro" id="IPR002110">
    <property type="entry name" value="Ankyrin_rpt"/>
</dbReference>
<evidence type="ECO:0000256" key="3">
    <source>
        <dbReference type="PROSITE-ProRule" id="PRU00023"/>
    </source>
</evidence>
<feature type="coiled-coil region" evidence="4">
    <location>
        <begin position="190"/>
        <end position="310"/>
    </location>
</feature>
<evidence type="ECO:0000313" key="8">
    <source>
        <dbReference type="EMBL" id="CAG5111971.1"/>
    </source>
</evidence>
<keyword evidence="9" id="KW-1185">Reference proteome</keyword>
<dbReference type="PANTHER" id="PTHR24126">
    <property type="entry name" value="ANKYRIN REPEAT, PH AND SEC7 DOMAIN CONTAINING PROTEIN SECG-RELATED"/>
    <property type="match status" value="1"/>
</dbReference>
<keyword evidence="2 3" id="KW-0040">ANK repeat</keyword>
<dbReference type="SUPFAM" id="SSF48403">
    <property type="entry name" value="Ankyrin repeat"/>
    <property type="match status" value="1"/>
</dbReference>
<evidence type="ECO:0000313" key="9">
    <source>
        <dbReference type="Proteomes" id="UP001158576"/>
    </source>
</evidence>
<evidence type="ECO:0000256" key="5">
    <source>
        <dbReference type="SAM" id="MobiDB-lite"/>
    </source>
</evidence>
<feature type="transmembrane region" description="Helical" evidence="6">
    <location>
        <begin position="355"/>
        <end position="372"/>
    </location>
</feature>
<evidence type="ECO:0000256" key="2">
    <source>
        <dbReference type="ARBA" id="ARBA00023043"/>
    </source>
</evidence>
<keyword evidence="4" id="KW-0175">Coiled coil</keyword>
<feature type="region of interest" description="Disordered" evidence="5">
    <location>
        <begin position="434"/>
        <end position="455"/>
    </location>
</feature>
<name>A0ABN7T2Y4_OIKDI</name>
<keyword evidence="1" id="KW-0677">Repeat</keyword>
<dbReference type="Proteomes" id="UP001158576">
    <property type="component" value="Chromosome 2"/>
</dbReference>
<sequence>MLLPVLLVFIIGESKGEKKCGTDLREISKDGMASLHRAVHPLRSPDLECVQILLEEGADVNLQTSKGSTSLHLLFKGTEEESISVILDLFLQSSVDLSIKDESGYEAVHYLYQNQKLPDFFKADLVKKLIGAGSGHVSEELPWMAIDLPFFEKRLELLPGPPIPAAIKAVFEGEKDRFEKIKIVDCLQNATTLKEQLDQCQGNILKINEKNKEEEQRKKNEQESKIASLETALNDAKTKEKEMIQKATERENELEEKAKMVESKMRAILEKQKEENIIYENDLSLYKASFEEERKKAELLADEVASLNSKIEALGNVTCENKKENATAACPAVAVVSNELADERIEQLKMEKRKIIAFIIQILIIYAAWKVGKRCFRKKPEPGFSDIPSELTKHIEQLERVVEYNRGLQGAMNISLERKDAKIRDLQRTIDESGLFDESAESENPTSTEDYSTDSLRVIAGSN</sequence>
<keyword evidence="6" id="KW-0812">Transmembrane</keyword>
<keyword evidence="6" id="KW-1133">Transmembrane helix</keyword>
<feature type="compositionally biased region" description="Polar residues" evidence="5">
    <location>
        <begin position="442"/>
        <end position="455"/>
    </location>
</feature>
<dbReference type="PROSITE" id="PS50088">
    <property type="entry name" value="ANK_REPEAT"/>
    <property type="match status" value="1"/>
</dbReference>
<organism evidence="8 9">
    <name type="scientific">Oikopleura dioica</name>
    <name type="common">Tunicate</name>
    <dbReference type="NCBI Taxonomy" id="34765"/>
    <lineage>
        <taxon>Eukaryota</taxon>
        <taxon>Metazoa</taxon>
        <taxon>Chordata</taxon>
        <taxon>Tunicata</taxon>
        <taxon>Appendicularia</taxon>
        <taxon>Copelata</taxon>
        <taxon>Oikopleuridae</taxon>
        <taxon>Oikopleura</taxon>
    </lineage>
</organism>
<gene>
    <name evidence="8" type="ORF">OKIOD_LOCUS15001</name>
</gene>
<accession>A0ABN7T2Y4</accession>
<evidence type="ECO:0000256" key="1">
    <source>
        <dbReference type="ARBA" id="ARBA00022737"/>
    </source>
</evidence>
<feature type="signal peptide" evidence="7">
    <location>
        <begin position="1"/>
        <end position="16"/>
    </location>
</feature>
<evidence type="ECO:0000256" key="6">
    <source>
        <dbReference type="SAM" id="Phobius"/>
    </source>
</evidence>
<protein>
    <submittedName>
        <fullName evidence="8">Oidioi.mRNA.OKI2018_I69.chr2.g6236.t1.cds</fullName>
    </submittedName>
</protein>
<feature type="repeat" description="ANK" evidence="3">
    <location>
        <begin position="30"/>
        <end position="65"/>
    </location>
</feature>
<proteinExistence type="predicted"/>
<dbReference type="Gene3D" id="1.25.40.20">
    <property type="entry name" value="Ankyrin repeat-containing domain"/>
    <property type="match status" value="1"/>
</dbReference>
<feature type="chain" id="PRO_5046374154" evidence="7">
    <location>
        <begin position="17"/>
        <end position="463"/>
    </location>
</feature>